<gene>
    <name evidence="4" type="primary">oatA</name>
    <name evidence="3" type="ORF">LMG18095_02254</name>
    <name evidence="4" type="ORF">R77560_04712</name>
</gene>
<feature type="transmembrane region" description="Helical" evidence="1">
    <location>
        <begin position="79"/>
        <end position="98"/>
    </location>
</feature>
<organism evidence="4 5">
    <name type="scientific">Ralstonia thomasii</name>
    <dbReference type="NCBI Taxonomy" id="3058596"/>
    <lineage>
        <taxon>Bacteria</taxon>
        <taxon>Pseudomonadati</taxon>
        <taxon>Pseudomonadota</taxon>
        <taxon>Betaproteobacteria</taxon>
        <taxon>Burkholderiales</taxon>
        <taxon>Burkholderiaceae</taxon>
        <taxon>Ralstonia</taxon>
    </lineage>
</organism>
<feature type="transmembrane region" description="Helical" evidence="1">
    <location>
        <begin position="247"/>
        <end position="264"/>
    </location>
</feature>
<dbReference type="InterPro" id="IPR050879">
    <property type="entry name" value="Acyltransferase_3"/>
</dbReference>
<feature type="transmembrane region" description="Helical" evidence="1">
    <location>
        <begin position="285"/>
        <end position="305"/>
    </location>
</feature>
<dbReference type="RefSeq" id="WP_012435033.1">
    <property type="nucleotide sequence ID" value="NZ_CATWDO010000007.1"/>
</dbReference>
<dbReference type="PANTHER" id="PTHR23028">
    <property type="entry name" value="ACETYLTRANSFERASE"/>
    <property type="match status" value="1"/>
</dbReference>
<comment type="caution">
    <text evidence="4">The sequence shown here is derived from an EMBL/GenBank/DDBJ whole genome shotgun (WGS) entry which is preliminary data.</text>
</comment>
<evidence type="ECO:0000256" key="1">
    <source>
        <dbReference type="SAM" id="Phobius"/>
    </source>
</evidence>
<protein>
    <submittedName>
        <fullName evidence="4">O-acetyltransferase OatA</fullName>
        <ecNumber evidence="4">2.3.1.-</ecNumber>
    </submittedName>
</protein>
<keyword evidence="6" id="KW-1185">Reference proteome</keyword>
<feature type="transmembrane region" description="Helical" evidence="1">
    <location>
        <begin position="152"/>
        <end position="170"/>
    </location>
</feature>
<evidence type="ECO:0000313" key="5">
    <source>
        <dbReference type="Proteomes" id="UP001189756"/>
    </source>
</evidence>
<dbReference type="GO" id="GO:0009103">
    <property type="term" value="P:lipopolysaccharide biosynthetic process"/>
    <property type="evidence" value="ECO:0007669"/>
    <property type="project" value="TreeGrafter"/>
</dbReference>
<accession>A0AAD2BSR9</accession>
<feature type="transmembrane region" description="Helical" evidence="1">
    <location>
        <begin position="118"/>
        <end position="140"/>
    </location>
</feature>
<dbReference type="GO" id="GO:0016747">
    <property type="term" value="F:acyltransferase activity, transferring groups other than amino-acyl groups"/>
    <property type="evidence" value="ECO:0007669"/>
    <property type="project" value="InterPro"/>
</dbReference>
<evidence type="ECO:0000259" key="2">
    <source>
        <dbReference type="Pfam" id="PF01757"/>
    </source>
</evidence>
<proteinExistence type="predicted"/>
<dbReference type="EMBL" id="CATZAZ010000019">
    <property type="protein sequence ID" value="CAJ0808389.1"/>
    <property type="molecule type" value="Genomic_DNA"/>
</dbReference>
<feature type="transmembrane region" description="Helical" evidence="1">
    <location>
        <begin position="182"/>
        <end position="201"/>
    </location>
</feature>
<feature type="transmembrane region" description="Helical" evidence="1">
    <location>
        <begin position="317"/>
        <end position="338"/>
    </location>
</feature>
<evidence type="ECO:0000313" key="4">
    <source>
        <dbReference type="EMBL" id="CAJ0808389.1"/>
    </source>
</evidence>
<dbReference type="Proteomes" id="UP001189756">
    <property type="component" value="Unassembled WGS sequence"/>
</dbReference>
<keyword evidence="1" id="KW-1133">Transmembrane helix</keyword>
<dbReference type="InterPro" id="IPR002656">
    <property type="entry name" value="Acyl_transf_3_dom"/>
</dbReference>
<feature type="transmembrane region" description="Helical" evidence="1">
    <location>
        <begin position="213"/>
        <end position="235"/>
    </location>
</feature>
<dbReference type="EMBL" id="CATZAR010000004">
    <property type="protein sequence ID" value="CAJ0791992.1"/>
    <property type="molecule type" value="Genomic_DNA"/>
</dbReference>
<dbReference type="PANTHER" id="PTHR23028:SF53">
    <property type="entry name" value="ACYL_TRANSF_3 DOMAIN-CONTAINING PROTEIN"/>
    <property type="match status" value="1"/>
</dbReference>
<sequence length="360" mass="40697">MKHIPGIDGLRALAALSVIFFHLEVPGFAWGWTGVPLFFVISGFLITKILLSSRDRSNTLWSTYLREFYVRRSLRIFPLYYAYLAVACVLALISHYNIPNLWTFFAYLQNYPLGANSFASPWVLGHTWSLAVEEQFYLLWPLIIWWAGRRRLPWVIVMTVALSISARIAISQWTGNPFLQFATLPSCADGLAMGAGLSLLYDEAQAQSRSGRLLIAAGILLLAAVCLIGYEAMWTPTRWVRSPIGDWFFSIVCVFYSALLWYVLARPRRLLLMLEWAPLRQLGKISYGLYLYHGLILILTDRVLGYRLATPSTALQVIRAVIVLGVTIGVAQLSFLFFESKFLRLKDALAASLPRKTESA</sequence>
<feature type="domain" description="Acyltransferase 3" evidence="2">
    <location>
        <begin position="5"/>
        <end position="331"/>
    </location>
</feature>
<keyword evidence="4" id="KW-0012">Acyltransferase</keyword>
<feature type="transmembrane region" description="Helical" evidence="1">
    <location>
        <begin position="29"/>
        <end position="51"/>
    </location>
</feature>
<keyword evidence="1" id="KW-0812">Transmembrane</keyword>
<name>A0AAD2BSR9_9RALS</name>
<dbReference type="AlphaFoldDB" id="A0AAD2BSR9"/>
<keyword evidence="4" id="KW-0808">Transferase</keyword>
<dbReference type="GO" id="GO:0016020">
    <property type="term" value="C:membrane"/>
    <property type="evidence" value="ECO:0007669"/>
    <property type="project" value="TreeGrafter"/>
</dbReference>
<evidence type="ECO:0000313" key="3">
    <source>
        <dbReference type="EMBL" id="CAJ0791992.1"/>
    </source>
</evidence>
<dbReference type="Pfam" id="PF01757">
    <property type="entry name" value="Acyl_transf_3"/>
    <property type="match status" value="1"/>
</dbReference>
<dbReference type="EC" id="2.3.1.-" evidence="4"/>
<dbReference type="Proteomes" id="UP001189773">
    <property type="component" value="Unassembled WGS sequence"/>
</dbReference>
<reference evidence="4 6" key="1">
    <citation type="submission" date="2023-07" db="EMBL/GenBank/DDBJ databases">
        <authorList>
            <person name="Peeters C."/>
        </authorList>
    </citation>
    <scope>NUCLEOTIDE SEQUENCE</scope>
    <source>
        <strain evidence="3 6">LMG 18095</strain>
        <strain evidence="4">R-77560</strain>
    </source>
</reference>
<keyword evidence="1" id="KW-0472">Membrane</keyword>
<evidence type="ECO:0000313" key="6">
    <source>
        <dbReference type="Proteomes" id="UP001189773"/>
    </source>
</evidence>